<accession>R0GFW8</accession>
<feature type="non-terminal residue" evidence="2">
    <location>
        <position position="183"/>
    </location>
</feature>
<evidence type="ECO:0000313" key="2">
    <source>
        <dbReference type="EMBL" id="EOA34752.1"/>
    </source>
</evidence>
<dbReference type="EMBL" id="KB870806">
    <property type="protein sequence ID" value="EOA34752.1"/>
    <property type="molecule type" value="Genomic_DNA"/>
</dbReference>
<evidence type="ECO:0000256" key="1">
    <source>
        <dbReference type="SAM" id="MobiDB-lite"/>
    </source>
</evidence>
<dbReference type="KEGG" id="crb:17894284"/>
<name>R0GFW8_9BRAS</name>
<feature type="compositionally biased region" description="Low complexity" evidence="1">
    <location>
        <begin position="85"/>
        <end position="95"/>
    </location>
</feature>
<feature type="region of interest" description="Disordered" evidence="1">
    <location>
        <begin position="65"/>
        <end position="98"/>
    </location>
</feature>
<sequence length="183" mass="20701">MSQETQESSSVPPMNKHEEVLRQYESYWDNPSYYDSDNILLNITHMPSPSNGFFEGSLDYAGDMGSELDPNLTQMKPTSRDVKNNSDQSYSDQSYLSVEGSDVRGEGYSINTSGPFEYRSNIDFGCFGSIESMMNAQREREKVVMIPTPRTVNEYKPQWTITKELTGNNVSPNSSMLVLQEIS</sequence>
<proteinExistence type="predicted"/>
<protein>
    <submittedName>
        <fullName evidence="2">Uncharacterized protein</fullName>
    </submittedName>
</protein>
<gene>
    <name evidence="2" type="ORF">CARUB_v10022323mg</name>
</gene>
<dbReference type="OrthoDB" id="1059442at2759"/>
<keyword evidence="3" id="KW-1185">Reference proteome</keyword>
<reference evidence="3" key="1">
    <citation type="journal article" date="2013" name="Nat. Genet.">
        <title>The Capsella rubella genome and the genomic consequences of rapid mating system evolution.</title>
        <authorList>
            <person name="Slotte T."/>
            <person name="Hazzouri K.M."/>
            <person name="Agren J.A."/>
            <person name="Koenig D."/>
            <person name="Maumus F."/>
            <person name="Guo Y.L."/>
            <person name="Steige K."/>
            <person name="Platts A.E."/>
            <person name="Escobar J.S."/>
            <person name="Newman L.K."/>
            <person name="Wang W."/>
            <person name="Mandakova T."/>
            <person name="Vello E."/>
            <person name="Smith L.M."/>
            <person name="Henz S.R."/>
            <person name="Steffen J."/>
            <person name="Takuno S."/>
            <person name="Brandvain Y."/>
            <person name="Coop G."/>
            <person name="Andolfatto P."/>
            <person name="Hu T.T."/>
            <person name="Blanchette M."/>
            <person name="Clark R.M."/>
            <person name="Quesneville H."/>
            <person name="Nordborg M."/>
            <person name="Gaut B.S."/>
            <person name="Lysak M.A."/>
            <person name="Jenkins J."/>
            <person name="Grimwood J."/>
            <person name="Chapman J."/>
            <person name="Prochnik S."/>
            <person name="Shu S."/>
            <person name="Rokhsar D."/>
            <person name="Schmutz J."/>
            <person name="Weigel D."/>
            <person name="Wright S.I."/>
        </authorList>
    </citation>
    <scope>NUCLEOTIDE SEQUENCE [LARGE SCALE GENOMIC DNA]</scope>
    <source>
        <strain evidence="3">cv. Monte Gargano</strain>
    </source>
</reference>
<organism evidence="2 3">
    <name type="scientific">Capsella rubella</name>
    <dbReference type="NCBI Taxonomy" id="81985"/>
    <lineage>
        <taxon>Eukaryota</taxon>
        <taxon>Viridiplantae</taxon>
        <taxon>Streptophyta</taxon>
        <taxon>Embryophyta</taxon>
        <taxon>Tracheophyta</taxon>
        <taxon>Spermatophyta</taxon>
        <taxon>Magnoliopsida</taxon>
        <taxon>eudicotyledons</taxon>
        <taxon>Gunneridae</taxon>
        <taxon>Pentapetalae</taxon>
        <taxon>rosids</taxon>
        <taxon>malvids</taxon>
        <taxon>Brassicales</taxon>
        <taxon>Brassicaceae</taxon>
        <taxon>Camelineae</taxon>
        <taxon>Capsella</taxon>
    </lineage>
</organism>
<dbReference type="Proteomes" id="UP000029121">
    <property type="component" value="Unassembled WGS sequence"/>
</dbReference>
<dbReference type="AlphaFoldDB" id="R0GFW8"/>
<dbReference type="STRING" id="81985.R0GFW8"/>
<evidence type="ECO:0000313" key="3">
    <source>
        <dbReference type="Proteomes" id="UP000029121"/>
    </source>
</evidence>